<dbReference type="EC" id="2.7.13.3" evidence="2"/>
<evidence type="ECO:0000256" key="5">
    <source>
        <dbReference type="ARBA" id="ARBA00023012"/>
    </source>
</evidence>
<keyword evidence="4 7" id="KW-0418">Kinase</keyword>
<dbReference type="AlphaFoldDB" id="G7QAP6"/>
<protein>
    <recommendedName>
        <fullName evidence="2">histidine kinase</fullName>
        <ecNumber evidence="2">2.7.13.3</ecNumber>
    </recommendedName>
</protein>
<evidence type="ECO:0000256" key="2">
    <source>
        <dbReference type="ARBA" id="ARBA00012438"/>
    </source>
</evidence>
<dbReference type="InterPro" id="IPR003594">
    <property type="entry name" value="HATPase_dom"/>
</dbReference>
<gene>
    <name evidence="7" type="ORF">DFW101_3278</name>
</gene>
<keyword evidence="3" id="KW-0808">Transferase</keyword>
<evidence type="ECO:0000313" key="7">
    <source>
        <dbReference type="EMBL" id="EHJ49277.1"/>
    </source>
</evidence>
<sequence>MNARLVPLFSAERSPRETVLRQARLFAESPAAGVLDRLPMGVAVFNGTRQIVYSNVKFRDLAGRDCPTETLVGQRLGEALACLGADLEIGGCGTSELCHSCGLARSMGESLRGRAVVGGECSLARQAGKRLETLDFNIWIWGLPHDGEIFHATILTDARPEKRLALMERIFYHDILNMVSGMQGICELMREEEEGARNAELDLLLFAAERITDIILSQRDFSLAERGDYEVATNKMGTLSLLTDITALMRRDPAARGKTLAVVPDSADAFFASDRKLVTRILVNMQKNALEATPPGGEVTAGCHLEDGFVRFWVRNPGVVPEEARPQIFRRAFSTKGAGRGLGTYGMKLFAENYLGGEVGFSSDADAGTTFFVRLPCGI</sequence>
<accession>G7QAP6</accession>
<evidence type="ECO:0000256" key="1">
    <source>
        <dbReference type="ARBA" id="ARBA00000085"/>
    </source>
</evidence>
<dbReference type="HOGENOM" id="CLU_049578_0_0_7"/>
<evidence type="ECO:0000259" key="6">
    <source>
        <dbReference type="PROSITE" id="PS50109"/>
    </source>
</evidence>
<dbReference type="Gene3D" id="3.30.565.10">
    <property type="entry name" value="Histidine kinase-like ATPase, C-terminal domain"/>
    <property type="match status" value="1"/>
</dbReference>
<keyword evidence="8" id="KW-1185">Reference proteome</keyword>
<dbReference type="GO" id="GO:0000160">
    <property type="term" value="P:phosphorelay signal transduction system"/>
    <property type="evidence" value="ECO:0007669"/>
    <property type="project" value="UniProtKB-KW"/>
</dbReference>
<dbReference type="RefSeq" id="WP_009182610.1">
    <property type="nucleotide sequence ID" value="NZ_CM001368.1"/>
</dbReference>
<dbReference type="GO" id="GO:0004673">
    <property type="term" value="F:protein histidine kinase activity"/>
    <property type="evidence" value="ECO:0007669"/>
    <property type="project" value="UniProtKB-EC"/>
</dbReference>
<reference evidence="8" key="1">
    <citation type="journal article" date="2015" name="Genome Announc.">
        <title>High-Quality Draft Genome Sequence of Desulfovibrio carbinoliphilus FW-101-2B, an Organic Acid-Oxidizing Sulfate-Reducing Bacterium Isolated from Uranium(VI)-Contaminated Groundwater.</title>
        <authorList>
            <person name="Ramsay B.D."/>
            <person name="Hwang C."/>
            <person name="Woo H.L."/>
            <person name="Carroll S.L."/>
            <person name="Lucas S."/>
            <person name="Han J."/>
            <person name="Lapidus A.L."/>
            <person name="Cheng J.F."/>
            <person name="Goodwin L.A."/>
            <person name="Pitluck S."/>
            <person name="Peters L."/>
            <person name="Chertkov O."/>
            <person name="Held B."/>
            <person name="Detter J.C."/>
            <person name="Han C.S."/>
            <person name="Tapia R."/>
            <person name="Land M.L."/>
            <person name="Hauser L.J."/>
            <person name="Kyrpides N.C."/>
            <person name="Ivanova N.N."/>
            <person name="Mikhailova N."/>
            <person name="Pagani I."/>
            <person name="Woyke T."/>
            <person name="Arkin A.P."/>
            <person name="Dehal P."/>
            <person name="Chivian D."/>
            <person name="Criddle C.S."/>
            <person name="Wu W."/>
            <person name="Chakraborty R."/>
            <person name="Hazen T.C."/>
            <person name="Fields M.W."/>
        </authorList>
    </citation>
    <scope>NUCLEOTIDE SEQUENCE [LARGE SCALE GENOMIC DNA]</scope>
    <source>
        <strain evidence="8">FW-101-2B</strain>
    </source>
</reference>
<dbReference type="eggNOG" id="COG2205">
    <property type="taxonomic scope" value="Bacteria"/>
</dbReference>
<evidence type="ECO:0000256" key="4">
    <source>
        <dbReference type="ARBA" id="ARBA00022777"/>
    </source>
</evidence>
<dbReference type="InterPro" id="IPR005467">
    <property type="entry name" value="His_kinase_dom"/>
</dbReference>
<dbReference type="PROSITE" id="PS50109">
    <property type="entry name" value="HIS_KIN"/>
    <property type="match status" value="1"/>
</dbReference>
<dbReference type="SMART" id="SM00387">
    <property type="entry name" value="HATPase_c"/>
    <property type="match status" value="1"/>
</dbReference>
<dbReference type="InterPro" id="IPR036890">
    <property type="entry name" value="HATPase_C_sf"/>
</dbReference>
<keyword evidence="5" id="KW-0902">Two-component regulatory system</keyword>
<dbReference type="STRING" id="694327.DFW101_3278"/>
<name>G7QAP6_9BACT</name>
<organism evidence="7 8">
    <name type="scientific">Solidesulfovibrio carbinoliphilus subsp. oakridgensis</name>
    <dbReference type="NCBI Taxonomy" id="694327"/>
    <lineage>
        <taxon>Bacteria</taxon>
        <taxon>Pseudomonadati</taxon>
        <taxon>Thermodesulfobacteriota</taxon>
        <taxon>Desulfovibrionia</taxon>
        <taxon>Desulfovibrionales</taxon>
        <taxon>Desulfovibrionaceae</taxon>
        <taxon>Solidesulfovibrio</taxon>
    </lineage>
</organism>
<proteinExistence type="predicted"/>
<dbReference type="OrthoDB" id="9792686at2"/>
<dbReference type="SUPFAM" id="SSF55874">
    <property type="entry name" value="ATPase domain of HSP90 chaperone/DNA topoisomerase II/histidine kinase"/>
    <property type="match status" value="1"/>
</dbReference>
<dbReference type="InterPro" id="IPR050736">
    <property type="entry name" value="Sensor_HK_Regulatory"/>
</dbReference>
<dbReference type="EMBL" id="CM001368">
    <property type="protein sequence ID" value="EHJ49277.1"/>
    <property type="molecule type" value="Genomic_DNA"/>
</dbReference>
<feature type="domain" description="Histidine kinase" evidence="6">
    <location>
        <begin position="170"/>
        <end position="379"/>
    </location>
</feature>
<comment type="catalytic activity">
    <reaction evidence="1">
        <text>ATP + protein L-histidine = ADP + protein N-phospho-L-histidine.</text>
        <dbReference type="EC" id="2.7.13.3"/>
    </reaction>
</comment>
<dbReference type="Proteomes" id="UP000004662">
    <property type="component" value="Chromosome"/>
</dbReference>
<dbReference type="PANTHER" id="PTHR43711:SF1">
    <property type="entry name" value="HISTIDINE KINASE 1"/>
    <property type="match status" value="1"/>
</dbReference>
<evidence type="ECO:0000313" key="8">
    <source>
        <dbReference type="Proteomes" id="UP000004662"/>
    </source>
</evidence>
<evidence type="ECO:0000256" key="3">
    <source>
        <dbReference type="ARBA" id="ARBA00022679"/>
    </source>
</evidence>
<dbReference type="Pfam" id="PF02518">
    <property type="entry name" value="HATPase_c"/>
    <property type="match status" value="1"/>
</dbReference>
<dbReference type="PANTHER" id="PTHR43711">
    <property type="entry name" value="TWO-COMPONENT HISTIDINE KINASE"/>
    <property type="match status" value="1"/>
</dbReference>